<dbReference type="Proteomes" id="UP000799428">
    <property type="component" value="Unassembled WGS sequence"/>
</dbReference>
<evidence type="ECO:0000313" key="1">
    <source>
        <dbReference type="EMBL" id="KAF2705363.1"/>
    </source>
</evidence>
<keyword evidence="2" id="KW-1185">Reference proteome</keyword>
<sequence length="84" mass="9103">MIAPGLRRCKGGRVARVFKCVLCTVHVRALAQLRQGHKQGAVACAAQFTLSNFGDEAHLATAGCQLSCGVDRVQGRSHQKRWVD</sequence>
<dbReference type="AlphaFoldDB" id="A0A6G1JYE5"/>
<evidence type="ECO:0000313" key="2">
    <source>
        <dbReference type="Proteomes" id="UP000799428"/>
    </source>
</evidence>
<reference evidence="1" key="1">
    <citation type="journal article" date="2020" name="Stud. Mycol.">
        <title>101 Dothideomycetes genomes: a test case for predicting lifestyles and emergence of pathogens.</title>
        <authorList>
            <person name="Haridas S."/>
            <person name="Albert R."/>
            <person name="Binder M."/>
            <person name="Bloem J."/>
            <person name="Labutti K."/>
            <person name="Salamov A."/>
            <person name="Andreopoulos B."/>
            <person name="Baker S."/>
            <person name="Barry K."/>
            <person name="Bills G."/>
            <person name="Bluhm B."/>
            <person name="Cannon C."/>
            <person name="Castanera R."/>
            <person name="Culley D."/>
            <person name="Daum C."/>
            <person name="Ezra D."/>
            <person name="Gonzalez J."/>
            <person name="Henrissat B."/>
            <person name="Kuo A."/>
            <person name="Liang C."/>
            <person name="Lipzen A."/>
            <person name="Lutzoni F."/>
            <person name="Magnuson J."/>
            <person name="Mondo S."/>
            <person name="Nolan M."/>
            <person name="Ohm R."/>
            <person name="Pangilinan J."/>
            <person name="Park H.-J."/>
            <person name="Ramirez L."/>
            <person name="Alfaro M."/>
            <person name="Sun H."/>
            <person name="Tritt A."/>
            <person name="Yoshinaga Y."/>
            <person name="Zwiers L.-H."/>
            <person name="Turgeon B."/>
            <person name="Goodwin S."/>
            <person name="Spatafora J."/>
            <person name="Crous P."/>
            <person name="Grigoriev I."/>
        </authorList>
    </citation>
    <scope>NUCLEOTIDE SEQUENCE</scope>
    <source>
        <strain evidence="1">CBS 279.74</strain>
    </source>
</reference>
<organism evidence="1 2">
    <name type="scientific">Pleomassaria siparia CBS 279.74</name>
    <dbReference type="NCBI Taxonomy" id="1314801"/>
    <lineage>
        <taxon>Eukaryota</taxon>
        <taxon>Fungi</taxon>
        <taxon>Dikarya</taxon>
        <taxon>Ascomycota</taxon>
        <taxon>Pezizomycotina</taxon>
        <taxon>Dothideomycetes</taxon>
        <taxon>Pleosporomycetidae</taxon>
        <taxon>Pleosporales</taxon>
        <taxon>Pleomassariaceae</taxon>
        <taxon>Pleomassaria</taxon>
    </lineage>
</organism>
<accession>A0A6G1JYE5</accession>
<protein>
    <submittedName>
        <fullName evidence="1">Uncharacterized protein</fullName>
    </submittedName>
</protein>
<dbReference type="EMBL" id="MU005779">
    <property type="protein sequence ID" value="KAF2705363.1"/>
    <property type="molecule type" value="Genomic_DNA"/>
</dbReference>
<proteinExistence type="predicted"/>
<gene>
    <name evidence="1" type="ORF">K504DRAFT_100860</name>
</gene>
<name>A0A6G1JYE5_9PLEO</name>